<evidence type="ECO:0000313" key="2">
    <source>
        <dbReference type="Proteomes" id="UP000798808"/>
    </source>
</evidence>
<protein>
    <submittedName>
        <fullName evidence="1">Uncharacterized protein</fullName>
    </submittedName>
</protein>
<organism evidence="1 2">
    <name type="scientific">Fulvivirga kasyanovii</name>
    <dbReference type="NCBI Taxonomy" id="396812"/>
    <lineage>
        <taxon>Bacteria</taxon>
        <taxon>Pseudomonadati</taxon>
        <taxon>Bacteroidota</taxon>
        <taxon>Cytophagia</taxon>
        <taxon>Cytophagales</taxon>
        <taxon>Fulvivirgaceae</taxon>
        <taxon>Fulvivirga</taxon>
    </lineage>
</organism>
<proteinExistence type="predicted"/>
<dbReference type="PROSITE" id="PS51257">
    <property type="entry name" value="PROKAR_LIPOPROTEIN"/>
    <property type="match status" value="1"/>
</dbReference>
<dbReference type="EMBL" id="SMLW01000534">
    <property type="protein sequence ID" value="MTI25703.1"/>
    <property type="molecule type" value="Genomic_DNA"/>
</dbReference>
<accession>A0ABW9RNK7</accession>
<name>A0ABW9RNK7_9BACT</name>
<dbReference type="Proteomes" id="UP000798808">
    <property type="component" value="Unassembled WGS sequence"/>
</dbReference>
<evidence type="ECO:0000313" key="1">
    <source>
        <dbReference type="EMBL" id="MTI25703.1"/>
    </source>
</evidence>
<gene>
    <name evidence="1" type="ORF">E1163_12175</name>
</gene>
<comment type="caution">
    <text evidence="1">The sequence shown here is derived from an EMBL/GenBank/DDBJ whole genome shotgun (WGS) entry which is preliminary data.</text>
</comment>
<reference evidence="1 2" key="1">
    <citation type="submission" date="2019-02" db="EMBL/GenBank/DDBJ databases">
        <authorList>
            <person name="Goldberg S.R."/>
            <person name="Haltli B.A."/>
            <person name="Correa H."/>
            <person name="Russell K.G."/>
        </authorList>
    </citation>
    <scope>NUCLEOTIDE SEQUENCE [LARGE SCALE GENOMIC DNA]</scope>
    <source>
        <strain evidence="1 2">JCM 16186</strain>
    </source>
</reference>
<sequence>MRKITTLVLTTLLVLAVACESKQKTQDKQDTIVEEPIEKTSISSESPNLETIEQTTAGDSVNVLAEAFVCPPCNCSMHDSIFVEPGVCPQCSMKLIPHDH</sequence>
<keyword evidence="2" id="KW-1185">Reference proteome</keyword>